<name>A0AAV4PKT6_CAEEX</name>
<dbReference type="EMBL" id="BPLR01004879">
    <property type="protein sequence ID" value="GIX98237.1"/>
    <property type="molecule type" value="Genomic_DNA"/>
</dbReference>
<comment type="caution">
    <text evidence="1">The sequence shown here is derived from an EMBL/GenBank/DDBJ whole genome shotgun (WGS) entry which is preliminary data.</text>
</comment>
<accession>A0AAV4PKT6</accession>
<evidence type="ECO:0000313" key="2">
    <source>
        <dbReference type="Proteomes" id="UP001054945"/>
    </source>
</evidence>
<dbReference type="AlphaFoldDB" id="A0AAV4PKT6"/>
<gene>
    <name evidence="1" type="primary">RF55_24655</name>
    <name evidence="1" type="ORF">CEXT_623201</name>
</gene>
<reference evidence="1 2" key="1">
    <citation type="submission" date="2021-06" db="EMBL/GenBank/DDBJ databases">
        <title>Caerostris extrusa draft genome.</title>
        <authorList>
            <person name="Kono N."/>
            <person name="Arakawa K."/>
        </authorList>
    </citation>
    <scope>NUCLEOTIDE SEQUENCE [LARGE SCALE GENOMIC DNA]</scope>
</reference>
<dbReference type="Proteomes" id="UP001054945">
    <property type="component" value="Unassembled WGS sequence"/>
</dbReference>
<organism evidence="1 2">
    <name type="scientific">Caerostris extrusa</name>
    <name type="common">Bark spider</name>
    <name type="synonym">Caerostris bankana</name>
    <dbReference type="NCBI Taxonomy" id="172846"/>
    <lineage>
        <taxon>Eukaryota</taxon>
        <taxon>Metazoa</taxon>
        <taxon>Ecdysozoa</taxon>
        <taxon>Arthropoda</taxon>
        <taxon>Chelicerata</taxon>
        <taxon>Arachnida</taxon>
        <taxon>Araneae</taxon>
        <taxon>Araneomorphae</taxon>
        <taxon>Entelegynae</taxon>
        <taxon>Araneoidea</taxon>
        <taxon>Araneidae</taxon>
        <taxon>Caerostris</taxon>
    </lineage>
</organism>
<proteinExistence type="predicted"/>
<evidence type="ECO:0000313" key="1">
    <source>
        <dbReference type="EMBL" id="GIX98237.1"/>
    </source>
</evidence>
<keyword evidence="2" id="KW-1185">Reference proteome</keyword>
<protein>
    <submittedName>
        <fullName evidence="1">Uncharacterized protein</fullName>
    </submittedName>
</protein>
<sequence>MTPVKRTFSQILFEDESMPFQDCDDDLNDAVIVLEKSRRKNKKYQAEEVIFKARVDPERLPSGIAGVPLGTIIGALRQLFLTIIEKSTETLAPTDLIRFYIQDDHLDHPISTTIMPVSDLTIEKILTEILKVLQSKKSIQLDSGFKVEVITIRRSVGSGKTNCKSNKCFTG</sequence>